<dbReference type="Proteomes" id="UP000294530">
    <property type="component" value="Unassembled WGS sequence"/>
</dbReference>
<dbReference type="AlphaFoldDB" id="A0A976FQT4"/>
<dbReference type="GeneID" id="94348754"/>
<keyword evidence="3" id="KW-1185">Reference proteome</keyword>
<accession>A0A976FQT4</accession>
<gene>
    <name evidence="2" type="ORF">CCR75_004998</name>
</gene>
<name>A0A976FQT4_BRELC</name>
<proteinExistence type="predicted"/>
<dbReference type="OrthoDB" id="424794at2759"/>
<organism evidence="2 3">
    <name type="scientific">Bremia lactucae</name>
    <name type="common">Lettuce downy mildew</name>
    <dbReference type="NCBI Taxonomy" id="4779"/>
    <lineage>
        <taxon>Eukaryota</taxon>
        <taxon>Sar</taxon>
        <taxon>Stramenopiles</taxon>
        <taxon>Oomycota</taxon>
        <taxon>Peronosporomycetes</taxon>
        <taxon>Peronosporales</taxon>
        <taxon>Peronosporaceae</taxon>
        <taxon>Bremia</taxon>
    </lineage>
</organism>
<evidence type="ECO:0000256" key="1">
    <source>
        <dbReference type="SAM" id="MobiDB-lite"/>
    </source>
</evidence>
<feature type="region of interest" description="Disordered" evidence="1">
    <location>
        <begin position="25"/>
        <end position="51"/>
    </location>
</feature>
<dbReference type="EMBL" id="SHOA02000001">
    <property type="protein sequence ID" value="TDH70894.1"/>
    <property type="molecule type" value="Genomic_DNA"/>
</dbReference>
<dbReference type="RefSeq" id="XP_067820393.1">
    <property type="nucleotide sequence ID" value="XM_067963083.1"/>
</dbReference>
<sequence>MELEKALAPVLAAEEGKGISKRQIKKLRHKKLNSSDRKAKKLKSQRETRNTNRIQAEAPVYSIANGYRMVKPYVYEFRTYAKARWFDRELLEIFTREFGANSPEYYVSRCNV</sequence>
<protein>
    <submittedName>
        <fullName evidence="2">Uncharacterized protein</fullName>
    </submittedName>
</protein>
<evidence type="ECO:0000313" key="2">
    <source>
        <dbReference type="EMBL" id="TDH70894.1"/>
    </source>
</evidence>
<comment type="caution">
    <text evidence="2">The sequence shown here is derived from an EMBL/GenBank/DDBJ whole genome shotgun (WGS) entry which is preliminary data.</text>
</comment>
<dbReference type="KEGG" id="blac:94348754"/>
<reference evidence="2 3" key="1">
    <citation type="journal article" date="2021" name="Genome Biol.">
        <title>AFLAP: assembly-free linkage analysis pipeline using k-mers from genome sequencing data.</title>
        <authorList>
            <person name="Fletcher K."/>
            <person name="Zhang L."/>
            <person name="Gil J."/>
            <person name="Han R."/>
            <person name="Cavanaugh K."/>
            <person name="Michelmore R."/>
        </authorList>
    </citation>
    <scope>NUCLEOTIDE SEQUENCE [LARGE SCALE GENOMIC DNA]</scope>
    <source>
        <strain evidence="2 3">SF5</strain>
    </source>
</reference>
<evidence type="ECO:0000313" key="3">
    <source>
        <dbReference type="Proteomes" id="UP000294530"/>
    </source>
</evidence>
<feature type="compositionally biased region" description="Basic residues" evidence="1">
    <location>
        <begin position="25"/>
        <end position="43"/>
    </location>
</feature>